<dbReference type="Proteomes" id="UP000188605">
    <property type="component" value="Unassembled WGS sequence"/>
</dbReference>
<organism evidence="1 2">
    <name type="scientific">Candidatus Epulonipiscium fishelsonii</name>
    <dbReference type="NCBI Taxonomy" id="77094"/>
    <lineage>
        <taxon>Bacteria</taxon>
        <taxon>Bacillati</taxon>
        <taxon>Bacillota</taxon>
        <taxon>Clostridia</taxon>
        <taxon>Lachnospirales</taxon>
        <taxon>Lachnospiraceae</taxon>
        <taxon>Candidatus Epulonipiscium</taxon>
    </lineage>
</organism>
<comment type="caution">
    <text evidence="1">The sequence shown here is derived from an EMBL/GenBank/DDBJ whole genome shotgun (WGS) entry which is preliminary data.</text>
</comment>
<protein>
    <submittedName>
        <fullName evidence="1">ABC transporter permease</fullName>
    </submittedName>
</protein>
<gene>
    <name evidence="1" type="ORF">AN396_11555</name>
</gene>
<proteinExistence type="predicted"/>
<name>A0ACC8X8Q7_9FIRM</name>
<evidence type="ECO:0000313" key="1">
    <source>
        <dbReference type="EMBL" id="ONI38122.1"/>
    </source>
</evidence>
<accession>A0ACC8X8Q7</accession>
<dbReference type="EMBL" id="LJDB01000096">
    <property type="protein sequence ID" value="ONI38122.1"/>
    <property type="molecule type" value="Genomic_DNA"/>
</dbReference>
<reference evidence="1" key="1">
    <citation type="submission" date="2016-08" db="EMBL/GenBank/DDBJ databases">
        <authorList>
            <person name="Ngugi D.K."/>
            <person name="Miyake S."/>
            <person name="Stingl U."/>
        </authorList>
    </citation>
    <scope>NUCLEOTIDE SEQUENCE</scope>
    <source>
        <strain evidence="1">SCG-B11WGA-EpuloA1</strain>
    </source>
</reference>
<keyword evidence="2" id="KW-1185">Reference proteome</keyword>
<sequence>MAQENINLEKVVTPGQLVMKRFLRNKLAIFGVGILIAMFIFSFLGPMFSPYGEYTIFYHATDGVEFSTENLQGYDPAGTGVKIANKQFPSSLHWFGTDKDGRDIFTRLMYGGRISLTIGFVVVLFQLGLGVTLGGIAGYFGGKVDNLIMRLVDIMYCLPSLPIMLIISSLLLSYDVPQDKKIYWLTLVMGIMGWASVARLVRGQILSLREQEFMVATEATGIHPSRRIAKHLVPNVMPQLIVVATMGMGGVILTEAAYSYLGIGVPFPYASWGNMVNVVKDPIILREYIFMWLPPGIFILTTVLGFNFVGDGLRDAFDPKMKR</sequence>
<evidence type="ECO:0000313" key="2">
    <source>
        <dbReference type="Proteomes" id="UP000188605"/>
    </source>
</evidence>